<feature type="compositionally biased region" description="Basic and acidic residues" evidence="1">
    <location>
        <begin position="27"/>
        <end position="45"/>
    </location>
</feature>
<accession>A0A4S4LPJ9</accession>
<name>A0A4S4LPJ9_9AGAM</name>
<feature type="region of interest" description="Disordered" evidence="1">
    <location>
        <begin position="13"/>
        <end position="45"/>
    </location>
</feature>
<evidence type="ECO:0000313" key="2">
    <source>
        <dbReference type="EMBL" id="THH13441.1"/>
    </source>
</evidence>
<evidence type="ECO:0000256" key="1">
    <source>
        <dbReference type="SAM" id="MobiDB-lite"/>
    </source>
</evidence>
<reference evidence="2 3" key="1">
    <citation type="submission" date="2019-02" db="EMBL/GenBank/DDBJ databases">
        <title>Genome sequencing of the rare red list fungi Bondarzewia mesenterica.</title>
        <authorList>
            <person name="Buettner E."/>
            <person name="Kellner H."/>
        </authorList>
    </citation>
    <scope>NUCLEOTIDE SEQUENCE [LARGE SCALE GENOMIC DNA]</scope>
    <source>
        <strain evidence="2 3">DSM 108281</strain>
    </source>
</reference>
<protein>
    <recommendedName>
        <fullName evidence="4">BHLH domain-containing protein</fullName>
    </recommendedName>
</protein>
<dbReference type="Gene3D" id="4.10.280.10">
    <property type="entry name" value="Helix-loop-helix DNA-binding domain"/>
    <property type="match status" value="1"/>
</dbReference>
<evidence type="ECO:0008006" key="4">
    <source>
        <dbReference type="Google" id="ProtNLM"/>
    </source>
</evidence>
<keyword evidence="3" id="KW-1185">Reference proteome</keyword>
<comment type="caution">
    <text evidence="2">The sequence shown here is derived from an EMBL/GenBank/DDBJ whole genome shotgun (WGS) entry which is preliminary data.</text>
</comment>
<dbReference type="AlphaFoldDB" id="A0A4S4LPJ9"/>
<proteinExistence type="predicted"/>
<organism evidence="2 3">
    <name type="scientific">Bondarzewia mesenterica</name>
    <dbReference type="NCBI Taxonomy" id="1095465"/>
    <lineage>
        <taxon>Eukaryota</taxon>
        <taxon>Fungi</taxon>
        <taxon>Dikarya</taxon>
        <taxon>Basidiomycota</taxon>
        <taxon>Agaricomycotina</taxon>
        <taxon>Agaricomycetes</taxon>
        <taxon>Russulales</taxon>
        <taxon>Bondarzewiaceae</taxon>
        <taxon>Bondarzewia</taxon>
    </lineage>
</organism>
<sequence length="133" mass="15446">MLATLRELIQAGIRQGDVAEDDDNDKDEYLEGKKKQREKKQDEKEKEFKLEVLEKTIAYVKELKEKVRLLEETPCRKCIEEDEDKDESVQDIEINLSSHSLTGRGEDYQYEKGVKPLKGSKYTVMEMCRGLAS</sequence>
<gene>
    <name evidence="2" type="ORF">EW146_g6775</name>
</gene>
<dbReference type="InterPro" id="IPR036638">
    <property type="entry name" value="HLH_DNA-bd_sf"/>
</dbReference>
<dbReference type="Proteomes" id="UP000310158">
    <property type="component" value="Unassembled WGS sequence"/>
</dbReference>
<evidence type="ECO:0000313" key="3">
    <source>
        <dbReference type="Proteomes" id="UP000310158"/>
    </source>
</evidence>
<dbReference type="GO" id="GO:0046983">
    <property type="term" value="F:protein dimerization activity"/>
    <property type="evidence" value="ECO:0007669"/>
    <property type="project" value="InterPro"/>
</dbReference>
<dbReference type="EMBL" id="SGPL01000354">
    <property type="protein sequence ID" value="THH13441.1"/>
    <property type="molecule type" value="Genomic_DNA"/>
</dbReference>
<dbReference type="OrthoDB" id="690068at2759"/>